<sequence>MVFKVRKKRFTESGRTGKQAVGYLQVYSLDTIEGVKWFKKRLEALRVCDEMNLEYVNCYTIKNEKPAYVFLNMLNGNYTIEKIPMKRTQNYNRSRWAYQKEVLVNKMGVLGFNVQEMSTEEIRKLVEERTNES</sequence>
<reference evidence="1" key="1">
    <citation type="submission" date="2020-05" db="EMBL/GenBank/DDBJ databases">
        <authorList>
            <person name="Chiriac C."/>
            <person name="Salcher M."/>
            <person name="Ghai R."/>
            <person name="Kavagutti S V."/>
        </authorList>
    </citation>
    <scope>NUCLEOTIDE SEQUENCE</scope>
</reference>
<protein>
    <submittedName>
        <fullName evidence="1">Uncharacterized protein</fullName>
    </submittedName>
</protein>
<name>A0A6J7XB72_9CAUD</name>
<dbReference type="EMBL" id="LR798356">
    <property type="protein sequence ID" value="CAB5226133.1"/>
    <property type="molecule type" value="Genomic_DNA"/>
</dbReference>
<evidence type="ECO:0000313" key="1">
    <source>
        <dbReference type="EMBL" id="CAB5226133.1"/>
    </source>
</evidence>
<gene>
    <name evidence="1" type="ORF">UFOVP755_54</name>
</gene>
<accession>A0A6J7XB72</accession>
<organism evidence="1">
    <name type="scientific">uncultured Caudovirales phage</name>
    <dbReference type="NCBI Taxonomy" id="2100421"/>
    <lineage>
        <taxon>Viruses</taxon>
        <taxon>Duplodnaviria</taxon>
        <taxon>Heunggongvirae</taxon>
        <taxon>Uroviricota</taxon>
        <taxon>Caudoviricetes</taxon>
        <taxon>Peduoviridae</taxon>
        <taxon>Maltschvirus</taxon>
        <taxon>Maltschvirus maltsch</taxon>
    </lineage>
</organism>
<proteinExistence type="predicted"/>